<dbReference type="InterPro" id="IPR035899">
    <property type="entry name" value="DBL_dom_sf"/>
</dbReference>
<dbReference type="STRING" id="284590.Q6CS07"/>
<reference evidence="3 4" key="1">
    <citation type="journal article" date="2004" name="Nature">
        <title>Genome evolution in yeasts.</title>
        <authorList>
            <consortium name="Genolevures"/>
            <person name="Dujon B."/>
            <person name="Sherman D."/>
            <person name="Fischer G."/>
            <person name="Durrens P."/>
            <person name="Casaregola S."/>
            <person name="Lafontaine I."/>
            <person name="de Montigny J."/>
            <person name="Marck C."/>
            <person name="Neuveglise C."/>
            <person name="Talla E."/>
            <person name="Goffard N."/>
            <person name="Frangeul L."/>
            <person name="Aigle M."/>
            <person name="Anthouard V."/>
            <person name="Babour A."/>
            <person name="Barbe V."/>
            <person name="Barnay S."/>
            <person name="Blanchin S."/>
            <person name="Beckerich J.M."/>
            <person name="Beyne E."/>
            <person name="Bleykasten C."/>
            <person name="Boisrame A."/>
            <person name="Boyer J."/>
            <person name="Cattolico L."/>
            <person name="Confanioleri F."/>
            <person name="de Daruvar A."/>
            <person name="Despons L."/>
            <person name="Fabre E."/>
            <person name="Fairhead C."/>
            <person name="Ferry-Dumazet H."/>
            <person name="Groppi A."/>
            <person name="Hantraye F."/>
            <person name="Hennequin C."/>
            <person name="Jauniaux N."/>
            <person name="Joyet P."/>
            <person name="Kachouri R."/>
            <person name="Kerrest A."/>
            <person name="Koszul R."/>
            <person name="Lemaire M."/>
            <person name="Lesur I."/>
            <person name="Ma L."/>
            <person name="Muller H."/>
            <person name="Nicaud J.M."/>
            <person name="Nikolski M."/>
            <person name="Oztas S."/>
            <person name="Ozier-Kalogeropoulos O."/>
            <person name="Pellenz S."/>
            <person name="Potier S."/>
            <person name="Richard G.F."/>
            <person name="Straub M.L."/>
            <person name="Suleau A."/>
            <person name="Swennene D."/>
            <person name="Tekaia F."/>
            <person name="Wesolowski-Louvel M."/>
            <person name="Westhof E."/>
            <person name="Wirth B."/>
            <person name="Zeniou-Meyer M."/>
            <person name="Zivanovic I."/>
            <person name="Bolotin-Fukuhara M."/>
            <person name="Thierry A."/>
            <person name="Bouchier C."/>
            <person name="Caudron B."/>
            <person name="Scarpelli C."/>
            <person name="Gaillardin C."/>
            <person name="Weissenbach J."/>
            <person name="Wincker P."/>
            <person name="Souciet J.L."/>
        </authorList>
    </citation>
    <scope>NUCLEOTIDE SEQUENCE [LARGE SCALE GENOMIC DNA]</scope>
    <source>
        <strain evidence="4">ATCC 8585 / CBS 2359 / DSM 70799 / NBRC 1267 / NRRL Y-1140 / WM37</strain>
    </source>
</reference>
<dbReference type="Gene3D" id="1.20.900.10">
    <property type="entry name" value="Dbl homology (DH) domain"/>
    <property type="match status" value="1"/>
</dbReference>
<evidence type="ECO:0000313" key="4">
    <source>
        <dbReference type="Proteomes" id="UP000000598"/>
    </source>
</evidence>
<name>Q6CS07_KLULA</name>
<dbReference type="GO" id="GO:0005085">
    <property type="term" value="F:guanyl-nucleotide exchange factor activity"/>
    <property type="evidence" value="ECO:0007669"/>
    <property type="project" value="InterPro"/>
</dbReference>
<dbReference type="Pfam" id="PF12015">
    <property type="entry name" value="Bud3_N"/>
    <property type="match status" value="1"/>
</dbReference>
<dbReference type="PaxDb" id="284590-Q6CS07"/>
<dbReference type="Proteomes" id="UP000000598">
    <property type="component" value="Chromosome D"/>
</dbReference>
<feature type="compositionally biased region" description="Basic and acidic residues" evidence="1">
    <location>
        <begin position="806"/>
        <end position="817"/>
    </location>
</feature>
<feature type="compositionally biased region" description="Basic residues" evidence="1">
    <location>
        <begin position="834"/>
        <end position="845"/>
    </location>
</feature>
<sequence>MDFFDQSSDISSQPQNSDSDWRIELPLNLLCDSVKDRDLLKRPDDEWLTIFEKSVFFQGKDPLIWGSFLACVYLDPDTNKFGAFFIDKVGTTHFPNVNFHDNSVYGPAVLNLSNRYKDSNVRKVLACSLLEKYATTDESIVQKITDGVPLKFEYDQTHSGDLANGCKMVEYCTPGNLGKSIMLHGLICPRSVQSLLVDVVYENKPESIDANNELVFYLGEQLEQLFDPLTEYSPEQTERVYTTPDFSPEEQTEKDEPLINSVCQELLTLQTNFTLSIIEFLQKFLIPLRIDVLNEDIPTLSAAKLNRLFPPTIDEVTRINCIFLDALKSATPYGSIEVLKACSVTVPYFYKAYSRHEAATKNFSKDIKLFLQKFKQVIPNSNTYTEMKIETIIRGPQEKLMKIKLILERLWQCKTWSTPEIENDAQKNYTNIMEIVDSFGKLDSSTMSAYNTRVFTPSGKILTELAKGWPLELQYKWLKRRIVGVFDVIDADNNSRRDLLVIFSDYIVILSIVDAEKYYSETDNKPLISDVLMNSLINEVALPSKIPKLQVVSHCYIDRILTSTTKDNSIILTFLDPKQPESFVYKLASSKMKASHIEELCTKATILEKVTAFHLFKSNRCNFNIYFTAHELEAYQNETIKSRFTLFLNCPPNIKQLEEHELDLAFFATLDTGKISLTKLTSEGTSDNVEVTLDELVTVLTKELMSNYGKYTYSFKAPFYNELLRINEQLTKLIGHDFNLVDIHDAPSIVTTPVVNDKTNGFQPVHKKDKSYGTITTFRSSVSDFKDNLLSNNAKSSKANKKFLKSNKDKSQTESKQSKRGGFISKLFSVFRKRKSPSKSQKRVVTKKDAGLARNISKDLPPISVPKKKGERVGSVIHNKNITPDPRPHSDNPYILSSSNSFKTVDSSEASCEDANNVSALKNNAKPKSIYTQHQQARQSQVFNDDLFGDIVAPTSSVHDKNRADTIVQQDDRTKDDGVKDTSVELSGGITPCSDVNNSFTSLEQNTRNVITIESTPTSITQVDKEQLEGQPASSTYPSKDEDNTKSPIFPKINKYEIPKINFTKSPSFAELFKEMRMVLDESDEVVNWRRLSSEVSLNEKYAIHIPTDKNLRSNKRLSAAVEVPEQDELSFHKDDVKSDQRTLDTGVTLTKSSKLSGNFNVIKTSPVKIITRNELTMKRTSRSSNLNDDPPSFYTEDMSKNARLVELTFHSQEDLPESPFYTPQTEETKPSEHGHEETNVDHLVPPESTIKLPTETTNSQDEPAPLLDDLEFSFFHMSFDNTNNTSTRESTMDTGDVFENKNVLPRKVAEPVFYKFDNFTKSNESFFSAHDKVHPTAVENDDEPIWVSPSKLDMFDISNKSDTFFKSLQPPASKKAAPKAAAFGALTDENNGKHDEPSFLRDSSYDYLGGVLAEDDETKPTRLQFSA</sequence>
<dbReference type="InterPro" id="IPR021895">
    <property type="entry name" value="Bud3_N"/>
</dbReference>
<dbReference type="InterPro" id="IPR000219">
    <property type="entry name" value="DH_dom"/>
</dbReference>
<dbReference type="eggNOG" id="ENOG502QSNK">
    <property type="taxonomic scope" value="Eukaryota"/>
</dbReference>
<gene>
    <name evidence="3" type="ORF">KLLA0_D04994g</name>
</gene>
<dbReference type="OMA" id="VELQYKW"/>
<feature type="compositionally biased region" description="Basic and acidic residues" evidence="1">
    <location>
        <begin position="1227"/>
        <end position="1241"/>
    </location>
</feature>
<dbReference type="FunCoup" id="Q6CS07">
    <property type="interactions" value="177"/>
</dbReference>
<dbReference type="KEGG" id="kla:KLLA0_D04994g"/>
<feature type="region of interest" description="Disordered" evidence="1">
    <location>
        <begin position="800"/>
        <end position="819"/>
    </location>
</feature>
<dbReference type="InParanoid" id="Q6CS07"/>
<feature type="region of interest" description="Disordered" evidence="1">
    <location>
        <begin position="1018"/>
        <end position="1050"/>
    </location>
</feature>
<evidence type="ECO:0000259" key="2">
    <source>
        <dbReference type="SMART" id="SM00325"/>
    </source>
</evidence>
<evidence type="ECO:0000313" key="3">
    <source>
        <dbReference type="EMBL" id="CAH00378.1"/>
    </source>
</evidence>
<feature type="region of interest" description="Disordered" evidence="1">
    <location>
        <begin position="834"/>
        <end position="872"/>
    </location>
</feature>
<dbReference type="InterPro" id="IPR057454">
    <property type="entry name" value="Bud3_C"/>
</dbReference>
<protein>
    <submittedName>
        <fullName evidence="3">KLLA0D04994p</fullName>
    </submittedName>
</protein>
<dbReference type="SUPFAM" id="SSF48065">
    <property type="entry name" value="DBL homology domain (DH-domain)"/>
    <property type="match status" value="1"/>
</dbReference>
<dbReference type="EMBL" id="CR382124">
    <property type="protein sequence ID" value="CAH00378.1"/>
    <property type="molecule type" value="Genomic_DNA"/>
</dbReference>
<feature type="domain" description="DH" evidence="2">
    <location>
        <begin position="262"/>
        <end position="438"/>
    </location>
</feature>
<accession>Q6CS07</accession>
<keyword evidence="4" id="KW-1185">Reference proteome</keyword>
<dbReference type="HOGENOM" id="CLU_001458_0_0_1"/>
<dbReference type="Pfam" id="PF25351">
    <property type="entry name" value="PH_BUD3_C"/>
    <property type="match status" value="1"/>
</dbReference>
<dbReference type="SMART" id="SM00325">
    <property type="entry name" value="RhoGEF"/>
    <property type="match status" value="1"/>
</dbReference>
<organism evidence="3 4">
    <name type="scientific">Kluyveromyces lactis (strain ATCC 8585 / CBS 2359 / DSM 70799 / NBRC 1267 / NRRL Y-1140 / WM37)</name>
    <name type="common">Yeast</name>
    <name type="synonym">Candida sphaerica</name>
    <dbReference type="NCBI Taxonomy" id="284590"/>
    <lineage>
        <taxon>Eukaryota</taxon>
        <taxon>Fungi</taxon>
        <taxon>Dikarya</taxon>
        <taxon>Ascomycota</taxon>
        <taxon>Saccharomycotina</taxon>
        <taxon>Saccharomycetes</taxon>
        <taxon>Saccharomycetales</taxon>
        <taxon>Saccharomycetaceae</taxon>
        <taxon>Kluyveromyces</taxon>
    </lineage>
</organism>
<evidence type="ECO:0000256" key="1">
    <source>
        <dbReference type="SAM" id="MobiDB-lite"/>
    </source>
</evidence>
<proteinExistence type="predicted"/>
<feature type="region of interest" description="Disordered" evidence="1">
    <location>
        <begin position="1216"/>
        <end position="1241"/>
    </location>
</feature>